<dbReference type="OrthoDB" id="6024295at2"/>
<sequence>MSFREKIHWVAFLSLILGFGWYFMSYPWAVANTRGGMLTAVWMLIPTTIIFLVPMVAGTVWFTIRTPKEANLKEDEREKTIHLKGTHAAYYPLVLGIWANIFALINGLSYGWSVNILMATLVLAELIRVGSQLYLYRRGY</sequence>
<evidence type="ECO:0000313" key="2">
    <source>
        <dbReference type="EMBL" id="RRQ51313.1"/>
    </source>
</evidence>
<proteinExistence type="predicted"/>
<keyword evidence="1" id="KW-0472">Membrane</keyword>
<keyword evidence="1" id="KW-0812">Transmembrane</keyword>
<keyword evidence="1" id="KW-1133">Transmembrane helix</keyword>
<protein>
    <recommendedName>
        <fullName evidence="4">DUF2178 domain-containing protein</fullName>
    </recommendedName>
</protein>
<organism evidence="2 3">
    <name type="scientific">Sphingorhabdus wooponensis</name>
    <dbReference type="NCBI Taxonomy" id="940136"/>
    <lineage>
        <taxon>Bacteria</taxon>
        <taxon>Pseudomonadati</taxon>
        <taxon>Pseudomonadota</taxon>
        <taxon>Alphaproteobacteria</taxon>
        <taxon>Sphingomonadales</taxon>
        <taxon>Sphingomonadaceae</taxon>
        <taxon>Sphingorhabdus</taxon>
    </lineage>
</organism>
<feature type="transmembrane region" description="Helical" evidence="1">
    <location>
        <begin position="7"/>
        <end position="29"/>
    </location>
</feature>
<feature type="transmembrane region" description="Helical" evidence="1">
    <location>
        <begin position="116"/>
        <end position="136"/>
    </location>
</feature>
<feature type="transmembrane region" description="Helical" evidence="1">
    <location>
        <begin position="41"/>
        <end position="64"/>
    </location>
</feature>
<dbReference type="AlphaFoldDB" id="A0A426RQS5"/>
<evidence type="ECO:0000256" key="1">
    <source>
        <dbReference type="SAM" id="Phobius"/>
    </source>
</evidence>
<name>A0A426RQS5_9SPHN</name>
<evidence type="ECO:0000313" key="3">
    <source>
        <dbReference type="Proteomes" id="UP000268553"/>
    </source>
</evidence>
<feature type="transmembrane region" description="Helical" evidence="1">
    <location>
        <begin position="89"/>
        <end position="110"/>
    </location>
</feature>
<gene>
    <name evidence="2" type="ORF">D7D48_08970</name>
</gene>
<accession>A0A426RQS5</accession>
<dbReference type="EMBL" id="RWJI01000002">
    <property type="protein sequence ID" value="RRQ51313.1"/>
    <property type="molecule type" value="Genomic_DNA"/>
</dbReference>
<keyword evidence="3" id="KW-1185">Reference proteome</keyword>
<dbReference type="Proteomes" id="UP000268553">
    <property type="component" value="Unassembled WGS sequence"/>
</dbReference>
<evidence type="ECO:0008006" key="4">
    <source>
        <dbReference type="Google" id="ProtNLM"/>
    </source>
</evidence>
<comment type="caution">
    <text evidence="2">The sequence shown here is derived from an EMBL/GenBank/DDBJ whole genome shotgun (WGS) entry which is preliminary data.</text>
</comment>
<reference evidence="2 3" key="1">
    <citation type="submission" date="2018-12" db="EMBL/GenBank/DDBJ databases">
        <authorList>
            <person name="Kim S.-J."/>
            <person name="Jung G.-Y."/>
        </authorList>
    </citation>
    <scope>NUCLEOTIDE SEQUENCE [LARGE SCALE GENOMIC DNA]</scope>
    <source>
        <strain evidence="2 3">03SU3-P</strain>
    </source>
</reference>